<dbReference type="SUPFAM" id="SSF53328">
    <property type="entry name" value="Formyltransferase"/>
    <property type="match status" value="1"/>
</dbReference>
<name>A0A3B0Z0P3_9ZZZZ</name>
<protein>
    <recommendedName>
        <fullName evidence="1">Formyl transferase N-terminal domain-containing protein</fullName>
    </recommendedName>
</protein>
<feature type="domain" description="Formyl transferase N-terminal" evidence="1">
    <location>
        <begin position="108"/>
        <end position="219"/>
    </location>
</feature>
<dbReference type="InterPro" id="IPR036477">
    <property type="entry name" value="Formyl_transf_N_sf"/>
</dbReference>
<sequence length="267" mass="29813">MKVCLTTTDSTASRYIAEMLLEHKYCTTILVDTFEDRRNRPQSLSRKIRKHYMRGGLLDLFLLLKSYFGIGVETGSTIENFFGPVPSWSELKERHDVDIKFVSNINNATSDKAIKAAAPDLGILYGGRIIEPAILAIPRLGFINKHSSLLPKQRGPQAEFWTLYKEELESLGVTIHEVTPGLDAGAILLQENILFEDGDTPQSLREKSHILGGDLLIKTIRLLESGNVNKIIQDEAAVSVNGMPSLSQLAALKKRLPGLWEKTREDK</sequence>
<proteinExistence type="predicted"/>
<gene>
    <name evidence="2" type="ORF">MNBD_GAMMA15-1144</name>
</gene>
<organism evidence="2">
    <name type="scientific">hydrothermal vent metagenome</name>
    <dbReference type="NCBI Taxonomy" id="652676"/>
    <lineage>
        <taxon>unclassified sequences</taxon>
        <taxon>metagenomes</taxon>
        <taxon>ecological metagenomes</taxon>
    </lineage>
</organism>
<dbReference type="Gene3D" id="3.40.50.12230">
    <property type="match status" value="1"/>
</dbReference>
<dbReference type="InterPro" id="IPR002376">
    <property type="entry name" value="Formyl_transf_N"/>
</dbReference>
<reference evidence="2" key="1">
    <citation type="submission" date="2018-06" db="EMBL/GenBank/DDBJ databases">
        <authorList>
            <person name="Zhirakovskaya E."/>
        </authorList>
    </citation>
    <scope>NUCLEOTIDE SEQUENCE</scope>
</reference>
<evidence type="ECO:0000313" key="2">
    <source>
        <dbReference type="EMBL" id="VAW74824.1"/>
    </source>
</evidence>
<dbReference type="AlphaFoldDB" id="A0A3B0Z0P3"/>
<dbReference type="PANTHER" id="PTHR11138:SF5">
    <property type="entry name" value="METHIONYL-TRNA FORMYLTRANSFERASE, MITOCHONDRIAL"/>
    <property type="match status" value="1"/>
</dbReference>
<dbReference type="GO" id="GO:0005829">
    <property type="term" value="C:cytosol"/>
    <property type="evidence" value="ECO:0007669"/>
    <property type="project" value="TreeGrafter"/>
</dbReference>
<evidence type="ECO:0000259" key="1">
    <source>
        <dbReference type="Pfam" id="PF00551"/>
    </source>
</evidence>
<dbReference type="GO" id="GO:0004479">
    <property type="term" value="F:methionyl-tRNA formyltransferase activity"/>
    <property type="evidence" value="ECO:0007669"/>
    <property type="project" value="TreeGrafter"/>
</dbReference>
<dbReference type="PANTHER" id="PTHR11138">
    <property type="entry name" value="METHIONYL-TRNA FORMYLTRANSFERASE"/>
    <property type="match status" value="1"/>
</dbReference>
<dbReference type="Pfam" id="PF00551">
    <property type="entry name" value="Formyl_trans_N"/>
    <property type="match status" value="1"/>
</dbReference>
<accession>A0A3B0Z0P3</accession>
<dbReference type="EMBL" id="UOFN01000041">
    <property type="protein sequence ID" value="VAW74824.1"/>
    <property type="molecule type" value="Genomic_DNA"/>
</dbReference>